<feature type="signal peptide" evidence="1">
    <location>
        <begin position="1"/>
        <end position="18"/>
    </location>
</feature>
<sequence length="56" mass="6530">MILCNGCLLRFLLTYAYILDMELGIDARKRTLIAILDSQNLVKPSFFFHLWLSPKL</sequence>
<dbReference type="AlphaFoldDB" id="A0A2P2NZY4"/>
<reference evidence="2" key="1">
    <citation type="submission" date="2018-02" db="EMBL/GenBank/DDBJ databases">
        <title>Rhizophora mucronata_Transcriptome.</title>
        <authorList>
            <person name="Meera S.P."/>
            <person name="Sreeshan A."/>
            <person name="Augustine A."/>
        </authorList>
    </citation>
    <scope>NUCLEOTIDE SEQUENCE</scope>
    <source>
        <tissue evidence="2">Leaf</tissue>
    </source>
</reference>
<protein>
    <submittedName>
        <fullName evidence="2">Uncharacterized protein</fullName>
    </submittedName>
</protein>
<keyword evidence="1" id="KW-0732">Signal</keyword>
<evidence type="ECO:0000313" key="2">
    <source>
        <dbReference type="EMBL" id="MBX48047.1"/>
    </source>
</evidence>
<dbReference type="EMBL" id="GGEC01067563">
    <property type="protein sequence ID" value="MBX48047.1"/>
    <property type="molecule type" value="Transcribed_RNA"/>
</dbReference>
<name>A0A2P2NZY4_RHIMU</name>
<evidence type="ECO:0000256" key="1">
    <source>
        <dbReference type="SAM" id="SignalP"/>
    </source>
</evidence>
<accession>A0A2P2NZY4</accession>
<organism evidence="2">
    <name type="scientific">Rhizophora mucronata</name>
    <name type="common">Asiatic mangrove</name>
    <dbReference type="NCBI Taxonomy" id="61149"/>
    <lineage>
        <taxon>Eukaryota</taxon>
        <taxon>Viridiplantae</taxon>
        <taxon>Streptophyta</taxon>
        <taxon>Embryophyta</taxon>
        <taxon>Tracheophyta</taxon>
        <taxon>Spermatophyta</taxon>
        <taxon>Magnoliopsida</taxon>
        <taxon>eudicotyledons</taxon>
        <taxon>Gunneridae</taxon>
        <taxon>Pentapetalae</taxon>
        <taxon>rosids</taxon>
        <taxon>fabids</taxon>
        <taxon>Malpighiales</taxon>
        <taxon>Rhizophoraceae</taxon>
        <taxon>Rhizophora</taxon>
    </lineage>
</organism>
<proteinExistence type="predicted"/>
<feature type="chain" id="PRO_5015168164" evidence="1">
    <location>
        <begin position="19"/>
        <end position="56"/>
    </location>
</feature>